<dbReference type="SUPFAM" id="SSF51306">
    <property type="entry name" value="LexA/Signal peptidase"/>
    <property type="match status" value="1"/>
</dbReference>
<keyword evidence="7" id="KW-0812">Transmembrane</keyword>
<sequence length="296" mass="33819">MNFALILFLLTLVTAVFWVAERMKFLPARRAAAERAAAQFERENREAIDRGEKAVIDERNRIYEAAIAQPWWLEYTAGLFPVILIVFLLRSFLFEPFRIPSGSMLPTLHVGDFILVNKFDYGIRLPVANTKIIPLGSPERGDVVVFRYPVDPSIDFIKRVIGVPGDRVVYRDKILYINGVAQKQSSPRDFIDENTMVTLEERDEALGDVTHLMAVDHRRPSWVPVQGIIRKAPECSYDERGFACTVPEGHYFVMGDNRDNSEDSRYWGFVPDENLVGKAVLIWANFGDMSRIGSFR</sequence>
<evidence type="ECO:0000256" key="1">
    <source>
        <dbReference type="ARBA" id="ARBA00000677"/>
    </source>
</evidence>
<dbReference type="InterPro" id="IPR019757">
    <property type="entry name" value="Pept_S26A_signal_pept_1_Lys-AS"/>
</dbReference>
<dbReference type="PRINTS" id="PR00727">
    <property type="entry name" value="LEADERPTASE"/>
</dbReference>
<evidence type="ECO:0000256" key="2">
    <source>
        <dbReference type="ARBA" id="ARBA00009370"/>
    </source>
</evidence>
<dbReference type="PANTHER" id="PTHR43390">
    <property type="entry name" value="SIGNAL PEPTIDASE I"/>
    <property type="match status" value="1"/>
</dbReference>
<dbReference type="InterPro" id="IPR019756">
    <property type="entry name" value="Pept_S26A_signal_pept_1_Ser-AS"/>
</dbReference>
<evidence type="ECO:0000256" key="5">
    <source>
        <dbReference type="ARBA" id="ARBA00022670"/>
    </source>
</evidence>
<proteinExistence type="inferred from homology"/>
<dbReference type="InterPro" id="IPR019758">
    <property type="entry name" value="Pept_S26A_signal_pept_1_CS"/>
</dbReference>
<dbReference type="Gene3D" id="2.10.109.10">
    <property type="entry name" value="Umud Fragment, subunit A"/>
    <property type="match status" value="1"/>
</dbReference>
<evidence type="ECO:0000256" key="3">
    <source>
        <dbReference type="ARBA" id="ARBA00013208"/>
    </source>
</evidence>
<evidence type="ECO:0000256" key="8">
    <source>
        <dbReference type="RuleBase" id="RU362042"/>
    </source>
</evidence>
<dbReference type="PROSITE" id="PS00761">
    <property type="entry name" value="SPASE_I_3"/>
    <property type="match status" value="1"/>
</dbReference>
<name>A0ABS2DRT2_9BURK</name>
<comment type="caution">
    <text evidence="10">The sequence shown here is derived from an EMBL/GenBank/DDBJ whole genome shotgun (WGS) entry which is preliminary data.</text>
</comment>
<dbReference type="InterPro" id="IPR000223">
    <property type="entry name" value="Pept_S26A_signal_pept_1"/>
</dbReference>
<dbReference type="InterPro" id="IPR036286">
    <property type="entry name" value="LexA/Signal_pep-like_sf"/>
</dbReference>
<keyword evidence="7" id="KW-0472">Membrane</keyword>
<evidence type="ECO:0000256" key="4">
    <source>
        <dbReference type="ARBA" id="ARBA00019232"/>
    </source>
</evidence>
<organism evidence="10 11">
    <name type="scientific">Sutterella massiliensis</name>
    <dbReference type="NCBI Taxonomy" id="1816689"/>
    <lineage>
        <taxon>Bacteria</taxon>
        <taxon>Pseudomonadati</taxon>
        <taxon>Pseudomonadota</taxon>
        <taxon>Betaproteobacteria</taxon>
        <taxon>Burkholderiales</taxon>
        <taxon>Sutterellaceae</taxon>
        <taxon>Sutterella</taxon>
    </lineage>
</organism>
<dbReference type="Proteomes" id="UP000715095">
    <property type="component" value="Unassembled WGS sequence"/>
</dbReference>
<dbReference type="PANTHER" id="PTHR43390:SF1">
    <property type="entry name" value="CHLOROPLAST PROCESSING PEPTIDASE"/>
    <property type="match status" value="1"/>
</dbReference>
<protein>
    <recommendedName>
        <fullName evidence="4 7">Signal peptidase I</fullName>
        <ecNumber evidence="3 7">3.4.21.89</ecNumber>
    </recommendedName>
</protein>
<evidence type="ECO:0000259" key="9">
    <source>
        <dbReference type="Pfam" id="PF10502"/>
    </source>
</evidence>
<dbReference type="RefSeq" id="WP_205101907.1">
    <property type="nucleotide sequence ID" value="NZ_JACJJC010000003.1"/>
</dbReference>
<keyword evidence="6 7" id="KW-0378">Hydrolase</keyword>
<dbReference type="EMBL" id="JACJJC010000003">
    <property type="protein sequence ID" value="MBM6703435.1"/>
    <property type="molecule type" value="Genomic_DNA"/>
</dbReference>
<keyword evidence="11" id="KW-1185">Reference proteome</keyword>
<keyword evidence="5 7" id="KW-0645">Protease</keyword>
<dbReference type="PROSITE" id="PS00501">
    <property type="entry name" value="SPASE_I_1"/>
    <property type="match status" value="1"/>
</dbReference>
<feature type="domain" description="Peptidase S26" evidence="9">
    <location>
        <begin position="73"/>
        <end position="283"/>
    </location>
</feature>
<accession>A0ABS2DRT2</accession>
<dbReference type="EC" id="3.4.21.89" evidence="3 7"/>
<dbReference type="Pfam" id="PF10502">
    <property type="entry name" value="Peptidase_S26"/>
    <property type="match status" value="1"/>
</dbReference>
<evidence type="ECO:0000313" key="11">
    <source>
        <dbReference type="Proteomes" id="UP000715095"/>
    </source>
</evidence>
<gene>
    <name evidence="10" type="primary">lepB</name>
    <name evidence="10" type="ORF">H6A60_02825</name>
</gene>
<dbReference type="GO" id="GO:0009003">
    <property type="term" value="F:signal peptidase activity"/>
    <property type="evidence" value="ECO:0007669"/>
    <property type="project" value="UniProtKB-EC"/>
</dbReference>
<reference evidence="10 11" key="1">
    <citation type="journal article" date="2021" name="Sci. Rep.">
        <title>The distribution of antibiotic resistance genes in chicken gut microbiota commensals.</title>
        <authorList>
            <person name="Juricova H."/>
            <person name="Matiasovicova J."/>
            <person name="Kubasova T."/>
            <person name="Cejkova D."/>
            <person name="Rychlik I."/>
        </authorList>
    </citation>
    <scope>NUCLEOTIDE SEQUENCE [LARGE SCALE GENOMIC DNA]</scope>
    <source>
        <strain evidence="10 11">An829</strain>
    </source>
</reference>
<dbReference type="CDD" id="cd06530">
    <property type="entry name" value="S26_SPase_I"/>
    <property type="match status" value="1"/>
</dbReference>
<dbReference type="PROSITE" id="PS00760">
    <property type="entry name" value="SPASE_I_2"/>
    <property type="match status" value="1"/>
</dbReference>
<evidence type="ECO:0000313" key="10">
    <source>
        <dbReference type="EMBL" id="MBM6703435.1"/>
    </source>
</evidence>
<dbReference type="InterPro" id="IPR019533">
    <property type="entry name" value="Peptidase_S26"/>
</dbReference>
<dbReference type="NCBIfam" id="TIGR02227">
    <property type="entry name" value="sigpep_I_bact"/>
    <property type="match status" value="1"/>
</dbReference>
<comment type="catalytic activity">
    <reaction evidence="1 7">
        <text>Cleavage of hydrophobic, N-terminal signal or leader sequences from secreted and periplasmic proteins.</text>
        <dbReference type="EC" id="3.4.21.89"/>
    </reaction>
</comment>
<evidence type="ECO:0000256" key="7">
    <source>
        <dbReference type="RuleBase" id="RU003993"/>
    </source>
</evidence>
<comment type="subcellular location">
    <subcellularLocation>
        <location evidence="8">Membrane</location>
        <topology evidence="8">Single-pass type II membrane protein</topology>
    </subcellularLocation>
</comment>
<keyword evidence="7" id="KW-1133">Transmembrane helix</keyword>
<evidence type="ECO:0000256" key="6">
    <source>
        <dbReference type="ARBA" id="ARBA00022801"/>
    </source>
</evidence>
<comment type="similarity">
    <text evidence="2 8">Belongs to the peptidase S26 family.</text>
</comment>
<feature type="transmembrane region" description="Helical" evidence="7">
    <location>
        <begin position="75"/>
        <end position="94"/>
    </location>
</feature>